<organism evidence="2 3">
    <name type="scientific">Alectoria fallacina</name>
    <dbReference type="NCBI Taxonomy" id="1903189"/>
    <lineage>
        <taxon>Eukaryota</taxon>
        <taxon>Fungi</taxon>
        <taxon>Dikarya</taxon>
        <taxon>Ascomycota</taxon>
        <taxon>Pezizomycotina</taxon>
        <taxon>Lecanoromycetes</taxon>
        <taxon>OSLEUM clade</taxon>
        <taxon>Lecanoromycetidae</taxon>
        <taxon>Lecanorales</taxon>
        <taxon>Lecanorineae</taxon>
        <taxon>Parmeliaceae</taxon>
        <taxon>Alectoria</taxon>
    </lineage>
</organism>
<dbReference type="PANTHER" id="PTHR28164:SF1">
    <property type="entry name" value="PROTEIN STB3"/>
    <property type="match status" value="1"/>
</dbReference>
<name>A0A8H3JAQ3_9LECA</name>
<reference evidence="2" key="1">
    <citation type="submission" date="2021-03" db="EMBL/GenBank/DDBJ databases">
        <authorList>
            <person name="Tagirdzhanova G."/>
        </authorList>
    </citation>
    <scope>NUCLEOTIDE SEQUENCE</scope>
</reference>
<dbReference type="AlphaFoldDB" id="A0A8H3JAQ3"/>
<comment type="caution">
    <text evidence="2">The sequence shown here is derived from an EMBL/GenBank/DDBJ whole genome shotgun (WGS) entry which is preliminary data.</text>
</comment>
<feature type="compositionally biased region" description="Pro residues" evidence="1">
    <location>
        <begin position="57"/>
        <end position="68"/>
    </location>
</feature>
<dbReference type="Proteomes" id="UP000664203">
    <property type="component" value="Unassembled WGS sequence"/>
</dbReference>
<evidence type="ECO:0000256" key="1">
    <source>
        <dbReference type="SAM" id="MobiDB-lite"/>
    </source>
</evidence>
<feature type="region of interest" description="Disordered" evidence="1">
    <location>
        <begin position="277"/>
        <end position="302"/>
    </location>
</feature>
<keyword evidence="2" id="KW-0238">DNA-binding</keyword>
<dbReference type="GO" id="GO:0005634">
    <property type="term" value="C:nucleus"/>
    <property type="evidence" value="ECO:0007669"/>
    <property type="project" value="TreeGrafter"/>
</dbReference>
<dbReference type="InterPro" id="IPR018818">
    <property type="entry name" value="Stb3"/>
</dbReference>
<accession>A0A8H3JAQ3</accession>
<dbReference type="EMBL" id="CAJPDR010001088">
    <property type="protein sequence ID" value="CAF9943529.1"/>
    <property type="molecule type" value="Genomic_DNA"/>
</dbReference>
<dbReference type="GO" id="GO:0000432">
    <property type="term" value="P:positive regulation of transcription from RNA polymerase II promoter by glucose"/>
    <property type="evidence" value="ECO:0007669"/>
    <property type="project" value="TreeGrafter"/>
</dbReference>
<dbReference type="Pfam" id="PF10330">
    <property type="entry name" value="Stb3"/>
    <property type="match status" value="1"/>
</dbReference>
<keyword evidence="3" id="KW-1185">Reference proteome</keyword>
<feature type="region of interest" description="Disordered" evidence="1">
    <location>
        <begin position="51"/>
        <end position="91"/>
    </location>
</feature>
<evidence type="ECO:0000313" key="3">
    <source>
        <dbReference type="Proteomes" id="UP000664203"/>
    </source>
</evidence>
<sequence>MAPTSTNTNSSIALALAGMTGSVDILKPRDNFWAGKDSFATVAARSLPVKKHNAGLPTPPNSISPSLPPQAYKGRASTGPLTPPAPTHVDSDIDLEDAVEHAKAQDTPQRGLTARGLNKLDDLDAVGTITPGLLAKHHLPGILLENGPLAIRHVMGYLTTSVPGFSGIPPAKARRLVVGALEGRGNDGQQGGIDGDVMFEKVGWGRWDARRRGQPSREARQHQAPDPQGSLRIPITSTRQDRTRVPTFATSYDAEREYDTPMEDISVLEHEADKMSLDGLDDSCSSSSPPNTRHSPDYDPDDITDEEDWASIGAAALRQGSYPLSGGLIPTNHQRYAQRFNPKSRGRGAAGRPPSTTAKSMPTTNRIMYNNHQRQQQQAAHALMGFSPMLEGSDAQDREAVEALMKLSSV</sequence>
<feature type="region of interest" description="Disordered" evidence="1">
    <location>
        <begin position="210"/>
        <end position="260"/>
    </location>
</feature>
<feature type="compositionally biased region" description="Basic and acidic residues" evidence="1">
    <location>
        <begin position="210"/>
        <end position="223"/>
    </location>
</feature>
<protein>
    <submittedName>
        <fullName evidence="2">DNA-binding proteins Bright/BRCAA1/RBP1 and proteins containing BRIGHT domain</fullName>
    </submittedName>
</protein>
<dbReference type="GO" id="GO:0043565">
    <property type="term" value="F:sequence-specific DNA binding"/>
    <property type="evidence" value="ECO:0007669"/>
    <property type="project" value="TreeGrafter"/>
</dbReference>
<proteinExistence type="predicted"/>
<dbReference type="OrthoDB" id="5391991at2759"/>
<evidence type="ECO:0000313" key="2">
    <source>
        <dbReference type="EMBL" id="CAF9943529.1"/>
    </source>
</evidence>
<dbReference type="PANTHER" id="PTHR28164">
    <property type="entry name" value="PROTEIN STB3"/>
    <property type="match status" value="1"/>
</dbReference>
<gene>
    <name evidence="2" type="primary">STB3</name>
    <name evidence="2" type="ORF">ALECFALPRED_000548</name>
</gene>
<feature type="region of interest" description="Disordered" evidence="1">
    <location>
        <begin position="341"/>
        <end position="362"/>
    </location>
</feature>